<dbReference type="GO" id="GO:0006310">
    <property type="term" value="P:DNA recombination"/>
    <property type="evidence" value="ECO:0007669"/>
    <property type="project" value="InterPro"/>
</dbReference>
<dbReference type="GO" id="GO:0003677">
    <property type="term" value="F:DNA binding"/>
    <property type="evidence" value="ECO:0007669"/>
    <property type="project" value="InterPro"/>
</dbReference>
<evidence type="ECO:0000256" key="1">
    <source>
        <dbReference type="ARBA" id="ARBA00004123"/>
    </source>
</evidence>
<dbReference type="CDD" id="cd04479">
    <property type="entry name" value="RPA3"/>
    <property type="match status" value="1"/>
</dbReference>
<reference evidence="5" key="1">
    <citation type="submission" date="2016-05" db="EMBL/GenBank/DDBJ databases">
        <title>Comparative genomics of biotechnologically important yeasts.</title>
        <authorList>
            <consortium name="DOE Joint Genome Institute"/>
            <person name="Riley R."/>
            <person name="Haridas S."/>
            <person name="Wolfe K.H."/>
            <person name="Lopes M.R."/>
            <person name="Hittinger C.T."/>
            <person name="Goker M."/>
            <person name="Salamov A."/>
            <person name="Wisecaver J."/>
            <person name="Long T.M."/>
            <person name="Aerts A.L."/>
            <person name="Barry K."/>
            <person name="Choi C."/>
            <person name="Clum A."/>
            <person name="Coughlan A.Y."/>
            <person name="Deshpande S."/>
            <person name="Douglass A.P."/>
            <person name="Hanson S.J."/>
            <person name="Klenk H.-P."/>
            <person name="Labutti K."/>
            <person name="Lapidus A."/>
            <person name="Lindquist E."/>
            <person name="Lipzen A."/>
            <person name="Meier-Kolthoff J.P."/>
            <person name="Ohm R.A."/>
            <person name="Otillar R.P."/>
            <person name="Pangilinan J."/>
            <person name="Peng Y."/>
            <person name="Rokas A."/>
            <person name="Rosa C.A."/>
            <person name="Scheuner C."/>
            <person name="Sibirny A.A."/>
            <person name="Slot J.C."/>
            <person name="Stielow J.B."/>
            <person name="Sun H."/>
            <person name="Kurtzman C.P."/>
            <person name="Blackwell M."/>
            <person name="Grigoriev I.V."/>
            <person name="Jeffries T.W."/>
        </authorList>
    </citation>
    <scope>NUCLEOTIDE SEQUENCE [LARGE SCALE GENOMIC DNA]</scope>
    <source>
        <strain evidence="5">NRRL Y-2460</strain>
    </source>
</reference>
<dbReference type="Proteomes" id="UP000094236">
    <property type="component" value="Unassembled WGS sequence"/>
</dbReference>
<comment type="subcellular location">
    <subcellularLocation>
        <location evidence="1">Nucleus</location>
    </subcellularLocation>
</comment>
<evidence type="ECO:0000313" key="5">
    <source>
        <dbReference type="Proteomes" id="UP000094236"/>
    </source>
</evidence>
<comment type="similarity">
    <text evidence="2">Belongs to the replication factor A protein 3 family.</text>
</comment>
<keyword evidence="3" id="KW-0539">Nucleus</keyword>
<protein>
    <recommendedName>
        <fullName evidence="6">Replication factor A protein 3</fullName>
    </recommendedName>
</protein>
<dbReference type="EMBL" id="KV454016">
    <property type="protein sequence ID" value="ODV94062.1"/>
    <property type="molecule type" value="Genomic_DNA"/>
</dbReference>
<evidence type="ECO:0000256" key="2">
    <source>
        <dbReference type="ARBA" id="ARBA00009761"/>
    </source>
</evidence>
<organism evidence="4 5">
    <name type="scientific">Pachysolen tannophilus NRRL Y-2460</name>
    <dbReference type="NCBI Taxonomy" id="669874"/>
    <lineage>
        <taxon>Eukaryota</taxon>
        <taxon>Fungi</taxon>
        <taxon>Dikarya</taxon>
        <taxon>Ascomycota</taxon>
        <taxon>Saccharomycotina</taxon>
        <taxon>Pichiomycetes</taxon>
        <taxon>Pachysolenaceae</taxon>
        <taxon>Pachysolen</taxon>
    </lineage>
</organism>
<dbReference type="AlphaFoldDB" id="A0A1E4TQR7"/>
<dbReference type="STRING" id="669874.A0A1E4TQR7"/>
<gene>
    <name evidence="4" type="ORF">PACTADRAFT_50952</name>
</gene>
<dbReference type="GO" id="GO:0006260">
    <property type="term" value="P:DNA replication"/>
    <property type="evidence" value="ECO:0007669"/>
    <property type="project" value="InterPro"/>
</dbReference>
<evidence type="ECO:0000313" key="4">
    <source>
        <dbReference type="EMBL" id="ODV94062.1"/>
    </source>
</evidence>
<proteinExistence type="inferred from homology"/>
<dbReference type="OrthoDB" id="188186at2759"/>
<accession>A0A1E4TQR7</accession>
<dbReference type="GO" id="GO:0031981">
    <property type="term" value="C:nuclear lumen"/>
    <property type="evidence" value="ECO:0007669"/>
    <property type="project" value="UniProtKB-ARBA"/>
</dbReference>
<dbReference type="SUPFAM" id="SSF50249">
    <property type="entry name" value="Nucleic acid-binding proteins"/>
    <property type="match status" value="1"/>
</dbReference>
<keyword evidence="5" id="KW-1185">Reference proteome</keyword>
<dbReference type="Pfam" id="PF08661">
    <property type="entry name" value="Rep_fac-A_3"/>
    <property type="match status" value="1"/>
</dbReference>
<dbReference type="GO" id="GO:0006281">
    <property type="term" value="P:DNA repair"/>
    <property type="evidence" value="ECO:0007669"/>
    <property type="project" value="InterPro"/>
</dbReference>
<dbReference type="Gene3D" id="2.40.50.140">
    <property type="entry name" value="Nucleic acid-binding proteins"/>
    <property type="match status" value="1"/>
</dbReference>
<evidence type="ECO:0008006" key="6">
    <source>
        <dbReference type="Google" id="ProtNLM"/>
    </source>
</evidence>
<name>A0A1E4TQR7_PACTA</name>
<dbReference type="InterPro" id="IPR013970">
    <property type="entry name" value="Rfa2"/>
</dbReference>
<sequence>MDSSLSNIRVDHTLLKQFEGKVVRVIGKLGSIQNDRASLLTKASDGSSGQINLLISSSLVPKLQTPNNYYEVIGKITNDELAIRVLDGIDFGDSINEKAAIALVKYSNKCSELFY</sequence>
<dbReference type="InterPro" id="IPR012340">
    <property type="entry name" value="NA-bd_OB-fold"/>
</dbReference>
<evidence type="ECO:0000256" key="3">
    <source>
        <dbReference type="ARBA" id="ARBA00023242"/>
    </source>
</evidence>